<sequence>MKKYLSCALICLSFPAITAYATNIEVGGFLKANARYVDGNIAFQDSWSGGGQVVQAAKRTQFSAQESRFNVKLNHEQIFGFAEIDFVGSHQGNPIISNSYAPRLRHAFIQYQGITAGQTWSTLVNTSSFAETADLGGPLVGQAMVRQAQFRFSTAHWQFALENPYTYGTTSPDNQGQTQWIDTSNDYLPDAIIRYNLEGDWGNVSLSSLIRYLDPDGSQQWGGGLSMGAKLFTYARDDLRLQLHYGNLGRYVGTDAAKDIFNGEIETSLSGMFAYRHFWTDHSRSTLFYGRTTTEVEQTDRHHWGINLFTDLTPGLSVGIELGRYEIEDASSEAAGQRPQGASNYAQLSMQFSL</sequence>
<dbReference type="EMBL" id="CP022272">
    <property type="protein sequence ID" value="ASJ95335.1"/>
    <property type="molecule type" value="Genomic_DNA"/>
</dbReference>
<proteinExistence type="predicted"/>
<feature type="signal peptide" evidence="1">
    <location>
        <begin position="1"/>
        <end position="21"/>
    </location>
</feature>
<organism evidence="2 3">
    <name type="scientific">Shewanella marisflavi</name>
    <dbReference type="NCBI Taxonomy" id="260364"/>
    <lineage>
        <taxon>Bacteria</taxon>
        <taxon>Pseudomonadati</taxon>
        <taxon>Pseudomonadota</taxon>
        <taxon>Gammaproteobacteria</taxon>
        <taxon>Alteromonadales</taxon>
        <taxon>Shewanellaceae</taxon>
        <taxon>Shewanella</taxon>
    </lineage>
</organism>
<dbReference type="KEGG" id="smav:CFF01_01330"/>
<name>A0AAC9XLW7_9GAMM</name>
<keyword evidence="1" id="KW-0732">Signal</keyword>
<protein>
    <recommendedName>
        <fullName evidence="4">Porin</fullName>
    </recommendedName>
</protein>
<dbReference type="RefSeq" id="WP_088903594.1">
    <property type="nucleotide sequence ID" value="NZ_CP022272.1"/>
</dbReference>
<reference evidence="2 3" key="1">
    <citation type="submission" date="2017-06" db="EMBL/GenBank/DDBJ databases">
        <title>Complete genome sequence of Shewanella marisflavi EP1 associated with anaerobic 2,4-dinitrotoluene reduction and salt tolerance.</title>
        <authorList>
            <person name="Huang J."/>
        </authorList>
    </citation>
    <scope>NUCLEOTIDE SEQUENCE [LARGE SCALE GENOMIC DNA]</scope>
    <source>
        <strain evidence="2 3">EP1</strain>
    </source>
</reference>
<feature type="chain" id="PRO_5042135432" description="Porin" evidence="1">
    <location>
        <begin position="22"/>
        <end position="354"/>
    </location>
</feature>
<dbReference type="SUPFAM" id="SSF56935">
    <property type="entry name" value="Porins"/>
    <property type="match status" value="1"/>
</dbReference>
<evidence type="ECO:0008006" key="4">
    <source>
        <dbReference type="Google" id="ProtNLM"/>
    </source>
</evidence>
<dbReference type="Proteomes" id="UP000198233">
    <property type="component" value="Chromosome"/>
</dbReference>
<dbReference type="AlphaFoldDB" id="A0AAC9XLW7"/>
<evidence type="ECO:0000256" key="1">
    <source>
        <dbReference type="SAM" id="SignalP"/>
    </source>
</evidence>
<evidence type="ECO:0000313" key="2">
    <source>
        <dbReference type="EMBL" id="ASJ95335.1"/>
    </source>
</evidence>
<gene>
    <name evidence="2" type="ORF">CFF01_01330</name>
</gene>
<evidence type="ECO:0000313" key="3">
    <source>
        <dbReference type="Proteomes" id="UP000198233"/>
    </source>
</evidence>
<accession>A0AAC9XLW7</accession>